<evidence type="ECO:0000256" key="1">
    <source>
        <dbReference type="SAM" id="MobiDB-lite"/>
    </source>
</evidence>
<protein>
    <submittedName>
        <fullName evidence="2">Uncharacterized protein</fullName>
    </submittedName>
</protein>
<sequence length="111" mass="12315">MSTFVAIEPRRGVGFSDLSPIEKSQTAYAFVILSWRMANHHRPAVVNQSDYFSRGLQIMNALPRADVSACKTSHLSHAILVRYKSAATFERESGRRQDAGARGSTSTFLEP</sequence>
<comment type="caution">
    <text evidence="2">The sequence shown here is derived from an EMBL/GenBank/DDBJ whole genome shotgun (WGS) entry which is preliminary data.</text>
</comment>
<dbReference type="Proteomes" id="UP000471560">
    <property type="component" value="Unassembled WGS sequence"/>
</dbReference>
<accession>A0A6P0BFZ7</accession>
<evidence type="ECO:0000313" key="2">
    <source>
        <dbReference type="EMBL" id="NEI38763.1"/>
    </source>
</evidence>
<name>A0A6P0BFZ7_RHILE</name>
<dbReference type="AlphaFoldDB" id="A0A6P0BFZ7"/>
<reference evidence="2 3" key="1">
    <citation type="submission" date="2019-12" db="EMBL/GenBank/DDBJ databases">
        <title>Rhizobium genotypes associated with high levels of biological nitrogen fixation by grain legumes in a temperate-maritime cropping system.</title>
        <authorList>
            <person name="Maluk M."/>
            <person name="Francesc Ferrando Molina F."/>
            <person name="Lopez Del Egido L."/>
            <person name="Lafos M."/>
            <person name="Langarica-Fuentes A."/>
            <person name="Gebre Yohannes G."/>
            <person name="Young M.W."/>
            <person name="Martin P."/>
            <person name="Gantlett R."/>
            <person name="Kenicer G."/>
            <person name="Hawes C."/>
            <person name="Begg G.S."/>
            <person name="Quilliam R.S."/>
            <person name="Squire G.R."/>
            <person name="Poole P.S."/>
            <person name="Young P.W."/>
            <person name="Iannetta P.M."/>
            <person name="James E.K."/>
        </authorList>
    </citation>
    <scope>NUCLEOTIDE SEQUENCE [LARGE SCALE GENOMIC DNA]</scope>
    <source>
        <strain evidence="2 3">JHI1096</strain>
    </source>
</reference>
<gene>
    <name evidence="2" type="ORF">GR204_33315</name>
</gene>
<proteinExistence type="predicted"/>
<dbReference type="EMBL" id="WUEZ01000066">
    <property type="protein sequence ID" value="NEI38763.1"/>
    <property type="molecule type" value="Genomic_DNA"/>
</dbReference>
<dbReference type="RefSeq" id="WP_164579261.1">
    <property type="nucleotide sequence ID" value="NZ_WUEZ01000066.1"/>
</dbReference>
<feature type="region of interest" description="Disordered" evidence="1">
    <location>
        <begin position="90"/>
        <end position="111"/>
    </location>
</feature>
<feature type="compositionally biased region" description="Basic and acidic residues" evidence="1">
    <location>
        <begin position="90"/>
        <end position="99"/>
    </location>
</feature>
<organism evidence="2 3">
    <name type="scientific">Rhizobium leguminosarum</name>
    <dbReference type="NCBI Taxonomy" id="384"/>
    <lineage>
        <taxon>Bacteria</taxon>
        <taxon>Pseudomonadati</taxon>
        <taxon>Pseudomonadota</taxon>
        <taxon>Alphaproteobacteria</taxon>
        <taxon>Hyphomicrobiales</taxon>
        <taxon>Rhizobiaceae</taxon>
        <taxon>Rhizobium/Agrobacterium group</taxon>
        <taxon>Rhizobium</taxon>
    </lineage>
</organism>
<evidence type="ECO:0000313" key="3">
    <source>
        <dbReference type="Proteomes" id="UP000471560"/>
    </source>
</evidence>